<evidence type="ECO:0000256" key="4">
    <source>
        <dbReference type="ARBA" id="ARBA00022741"/>
    </source>
</evidence>
<comment type="caution">
    <text evidence="9">The sequence shown here is derived from an EMBL/GenBank/DDBJ whole genome shotgun (WGS) entry which is preliminary data.</text>
</comment>
<evidence type="ECO:0000313" key="9">
    <source>
        <dbReference type="EMBL" id="RXK40340.1"/>
    </source>
</evidence>
<feature type="domain" description="Pyridoxamine kinase/Phosphomethylpyrimidine kinase" evidence="8">
    <location>
        <begin position="88"/>
        <end position="192"/>
    </location>
</feature>
<evidence type="ECO:0000259" key="8">
    <source>
        <dbReference type="Pfam" id="PF08543"/>
    </source>
</evidence>
<gene>
    <name evidence="9" type="ORF">M231_02323</name>
</gene>
<keyword evidence="5 9" id="KW-0418">Kinase</keyword>
<evidence type="ECO:0000313" key="10">
    <source>
        <dbReference type="Proteomes" id="UP000289152"/>
    </source>
</evidence>
<dbReference type="FunCoup" id="A0A4Q1BR18">
    <property type="interactions" value="356"/>
</dbReference>
<evidence type="ECO:0000256" key="1">
    <source>
        <dbReference type="ARBA" id="ARBA00008805"/>
    </source>
</evidence>
<evidence type="ECO:0000256" key="2">
    <source>
        <dbReference type="ARBA" id="ARBA00012104"/>
    </source>
</evidence>
<proteinExistence type="inferred from homology"/>
<dbReference type="InterPro" id="IPR004625">
    <property type="entry name" value="PyrdxlKinase"/>
</dbReference>
<evidence type="ECO:0000256" key="7">
    <source>
        <dbReference type="SAM" id="MobiDB-lite"/>
    </source>
</evidence>
<dbReference type="PANTHER" id="PTHR10534:SF2">
    <property type="entry name" value="PYRIDOXAL KINASE"/>
    <property type="match status" value="1"/>
</dbReference>
<dbReference type="AlphaFoldDB" id="A0A4Q1BR18"/>
<comment type="similarity">
    <text evidence="1">Belongs to the pyridoxine kinase family.</text>
</comment>
<dbReference type="CDD" id="cd01173">
    <property type="entry name" value="pyridoxal_pyridoxamine_kinase"/>
    <property type="match status" value="1"/>
</dbReference>
<evidence type="ECO:0000256" key="5">
    <source>
        <dbReference type="ARBA" id="ARBA00022777"/>
    </source>
</evidence>
<dbReference type="Gene3D" id="3.40.1190.20">
    <property type="match status" value="1"/>
</dbReference>
<dbReference type="GO" id="GO:0005524">
    <property type="term" value="F:ATP binding"/>
    <property type="evidence" value="ECO:0007669"/>
    <property type="project" value="UniProtKB-KW"/>
</dbReference>
<keyword evidence="4" id="KW-0547">Nucleotide-binding</keyword>
<keyword evidence="3" id="KW-0808">Transferase</keyword>
<dbReference type="NCBIfam" id="TIGR00687">
    <property type="entry name" value="pyridox_kin"/>
    <property type="match status" value="1"/>
</dbReference>
<dbReference type="InterPro" id="IPR029056">
    <property type="entry name" value="Ribokinase-like"/>
</dbReference>
<feature type="region of interest" description="Disordered" evidence="7">
    <location>
        <begin position="312"/>
        <end position="335"/>
    </location>
</feature>
<dbReference type="SUPFAM" id="SSF53613">
    <property type="entry name" value="Ribokinase-like"/>
    <property type="match status" value="1"/>
</dbReference>
<dbReference type="STRING" id="5217.A0A4Q1BR18"/>
<keyword evidence="6" id="KW-0067">ATP-binding</keyword>
<dbReference type="EMBL" id="SDIL01000019">
    <property type="protein sequence ID" value="RXK40340.1"/>
    <property type="molecule type" value="Genomic_DNA"/>
</dbReference>
<dbReference type="OrthoDB" id="2104723at2759"/>
<dbReference type="Pfam" id="PF08543">
    <property type="entry name" value="Phos_pyr_kin"/>
    <property type="match status" value="1"/>
</dbReference>
<keyword evidence="10" id="KW-1185">Reference proteome</keyword>
<sequence>MVTDVVSPFPSSSKDTVLSIQSHVVSGYVGNRAATFPLQLLGYEVDVINTVHFSNHTGYGRFKGHKTTPDELQDIFDGLRVNGLLTHSRVLTGYIPGAEALQVIAQEIKSMRHVNPDLCYLLDPVMGDVDRGLYVSPSVVPVYKQMLSLATIITPNQFEIETLTSVPIDSLPALHQALRLLHTEYHIPHVVCSSIPLKANSLAGLALPSPPPSYTQFVPSPTPPWYDALGSDKATDEVLVCFASSWNGGKMRTWAYPLPTIRAAFTGTGDILSAMILGHYSPNVSCPLPHAVSKALSVVQQVLLRTHLHSLSQTTQSQETTHPLSSPLRRSQEARKRELRLVQEQALISNSSEHWPGCEVPWDAIHLRS</sequence>
<name>A0A4Q1BR18_TREME</name>
<dbReference type="EC" id="2.7.1.35" evidence="2"/>
<evidence type="ECO:0000256" key="6">
    <source>
        <dbReference type="ARBA" id="ARBA00022840"/>
    </source>
</evidence>
<reference evidence="9 10" key="1">
    <citation type="submission" date="2016-06" db="EMBL/GenBank/DDBJ databases">
        <title>Evolution of pathogenesis and genome organization in the Tremellales.</title>
        <authorList>
            <person name="Cuomo C."/>
            <person name="Litvintseva A."/>
            <person name="Heitman J."/>
            <person name="Chen Y."/>
            <person name="Sun S."/>
            <person name="Springer D."/>
            <person name="Dromer F."/>
            <person name="Young S."/>
            <person name="Zeng Q."/>
            <person name="Chapman S."/>
            <person name="Gujja S."/>
            <person name="Saif S."/>
            <person name="Birren B."/>
        </authorList>
    </citation>
    <scope>NUCLEOTIDE SEQUENCE [LARGE SCALE GENOMIC DNA]</scope>
    <source>
        <strain evidence="9 10">ATCC 28783</strain>
    </source>
</reference>
<dbReference type="VEuPathDB" id="FungiDB:TREMEDRAFT_29190"/>
<dbReference type="InParanoid" id="A0A4Q1BR18"/>
<dbReference type="GO" id="GO:0008478">
    <property type="term" value="F:pyridoxal kinase activity"/>
    <property type="evidence" value="ECO:0007669"/>
    <property type="project" value="UniProtKB-EC"/>
</dbReference>
<dbReference type="GO" id="GO:0005829">
    <property type="term" value="C:cytosol"/>
    <property type="evidence" value="ECO:0007669"/>
    <property type="project" value="TreeGrafter"/>
</dbReference>
<dbReference type="PANTHER" id="PTHR10534">
    <property type="entry name" value="PYRIDOXAL KINASE"/>
    <property type="match status" value="1"/>
</dbReference>
<organism evidence="9 10">
    <name type="scientific">Tremella mesenterica</name>
    <name type="common">Jelly fungus</name>
    <dbReference type="NCBI Taxonomy" id="5217"/>
    <lineage>
        <taxon>Eukaryota</taxon>
        <taxon>Fungi</taxon>
        <taxon>Dikarya</taxon>
        <taxon>Basidiomycota</taxon>
        <taxon>Agaricomycotina</taxon>
        <taxon>Tremellomycetes</taxon>
        <taxon>Tremellales</taxon>
        <taxon>Tremellaceae</taxon>
        <taxon>Tremella</taxon>
    </lineage>
</organism>
<evidence type="ECO:0000256" key="3">
    <source>
        <dbReference type="ARBA" id="ARBA00022679"/>
    </source>
</evidence>
<dbReference type="GO" id="GO:0009443">
    <property type="term" value="P:pyridoxal 5'-phosphate salvage"/>
    <property type="evidence" value="ECO:0007669"/>
    <property type="project" value="InterPro"/>
</dbReference>
<protein>
    <recommendedName>
        <fullName evidence="2">pyridoxal kinase</fullName>
        <ecNumber evidence="2">2.7.1.35</ecNumber>
    </recommendedName>
</protein>
<dbReference type="InterPro" id="IPR013749">
    <property type="entry name" value="PM/HMP-P_kinase-1"/>
</dbReference>
<feature type="compositionally biased region" description="Low complexity" evidence="7">
    <location>
        <begin position="312"/>
        <end position="322"/>
    </location>
</feature>
<dbReference type="Proteomes" id="UP000289152">
    <property type="component" value="Unassembled WGS sequence"/>
</dbReference>
<accession>A0A4Q1BR18</accession>